<sequence>MWINLSSIISIWNNQEEISTNLFSTGSIFDFNQSLSSGTIRNRSHPITFHLEQSGIDLIQILLTGSIRNLLHPISFSTGPNRNQYHPIFFHLEQSEAISSIIFILINHKSIPSISFHLYQLVNLSDPNTSHLDQYLE</sequence>
<comment type="caution">
    <text evidence="1">The sequence shown here is derived from an EMBL/GenBank/DDBJ whole genome shotgun (WGS) entry which is preliminary data.</text>
</comment>
<proteinExistence type="predicted"/>
<dbReference type="Proteomes" id="UP001054945">
    <property type="component" value="Unassembled WGS sequence"/>
</dbReference>
<evidence type="ECO:0000313" key="2">
    <source>
        <dbReference type="Proteomes" id="UP001054945"/>
    </source>
</evidence>
<protein>
    <submittedName>
        <fullName evidence="1">Uncharacterized protein</fullName>
    </submittedName>
</protein>
<reference evidence="1 2" key="1">
    <citation type="submission" date="2021-06" db="EMBL/GenBank/DDBJ databases">
        <title>Caerostris extrusa draft genome.</title>
        <authorList>
            <person name="Kono N."/>
            <person name="Arakawa K."/>
        </authorList>
    </citation>
    <scope>NUCLEOTIDE SEQUENCE [LARGE SCALE GENOMIC DNA]</scope>
</reference>
<keyword evidence="2" id="KW-1185">Reference proteome</keyword>
<evidence type="ECO:0000313" key="1">
    <source>
        <dbReference type="EMBL" id="GIY36736.1"/>
    </source>
</evidence>
<accession>A0AAV4STU5</accession>
<organism evidence="1 2">
    <name type="scientific">Caerostris extrusa</name>
    <name type="common">Bark spider</name>
    <name type="synonym">Caerostris bankana</name>
    <dbReference type="NCBI Taxonomy" id="172846"/>
    <lineage>
        <taxon>Eukaryota</taxon>
        <taxon>Metazoa</taxon>
        <taxon>Ecdysozoa</taxon>
        <taxon>Arthropoda</taxon>
        <taxon>Chelicerata</taxon>
        <taxon>Arachnida</taxon>
        <taxon>Araneae</taxon>
        <taxon>Araneomorphae</taxon>
        <taxon>Entelegynae</taxon>
        <taxon>Araneoidea</taxon>
        <taxon>Araneidae</taxon>
        <taxon>Caerostris</taxon>
    </lineage>
</organism>
<gene>
    <name evidence="1" type="ORF">CEXT_408541</name>
</gene>
<name>A0AAV4STU5_CAEEX</name>
<dbReference type="EMBL" id="BPLR01010082">
    <property type="protein sequence ID" value="GIY36736.1"/>
    <property type="molecule type" value="Genomic_DNA"/>
</dbReference>
<dbReference type="AlphaFoldDB" id="A0AAV4STU5"/>